<keyword evidence="7 10" id="KW-0414">Isoprene biosynthesis</keyword>
<keyword evidence="8 10" id="KW-0456">Lyase</keyword>
<dbReference type="CDD" id="cd00554">
    <property type="entry name" value="MECDP_synthase"/>
    <property type="match status" value="1"/>
</dbReference>
<feature type="binding site" evidence="10">
    <location>
        <begin position="341"/>
        <end position="344"/>
    </location>
    <ligand>
        <name>4-CDP-2-C-methyl-D-erythritol 2-phosphate</name>
        <dbReference type="ChEBI" id="CHEBI:57919"/>
    </ligand>
</feature>
<dbReference type="HAMAP" id="MF_01520">
    <property type="entry name" value="IspDF"/>
    <property type="match status" value="1"/>
</dbReference>
<protein>
    <recommendedName>
        <fullName evidence="10">Bifunctional enzyme IspD/IspF</fullName>
    </recommendedName>
    <domain>
        <recommendedName>
            <fullName evidence="10">2-C-methyl-D-erythritol 4-phosphate cytidylyltransferase</fullName>
            <ecNumber evidence="10">2.7.7.60</ecNumber>
        </recommendedName>
        <alternativeName>
            <fullName evidence="10">4-diphosphocytidyl-2C-methyl-D-erythritol synthase</fullName>
        </alternativeName>
        <alternativeName>
            <fullName evidence="10">MEP cytidylyltransferase</fullName>
            <shortName evidence="10">MCT</shortName>
        </alternativeName>
    </domain>
    <domain>
        <recommendedName>
            <fullName evidence="10">2-C-methyl-D-erythritol 2,4-cyclodiphosphate synthase</fullName>
            <shortName evidence="10">MECDP-synthase</shortName>
            <shortName evidence="10">MECPP-synthase</shortName>
            <shortName evidence="10">MECPS</shortName>
            <ecNumber evidence="10">4.6.1.12</ecNumber>
        </recommendedName>
    </domain>
</protein>
<dbReference type="InterPro" id="IPR001228">
    <property type="entry name" value="IspD"/>
</dbReference>
<comment type="caution">
    <text evidence="13">The sequence shown here is derived from an EMBL/GenBank/DDBJ whole genome shotgun (WGS) entry which is preliminary data.</text>
</comment>
<dbReference type="InterPro" id="IPR029044">
    <property type="entry name" value="Nucleotide-diphossugar_trans"/>
</dbReference>
<evidence type="ECO:0000313" key="14">
    <source>
        <dbReference type="Proteomes" id="UP000052237"/>
    </source>
</evidence>
<dbReference type="NCBIfam" id="TIGR00151">
    <property type="entry name" value="ispF"/>
    <property type="match status" value="1"/>
</dbReference>
<comment type="function">
    <text evidence="10">Bifunctional enzyme that catalyzes the formation of 4-diphosphocytidyl-2-C-methyl-D-erythritol from CTP and 2-C-methyl-D-erythritol 4-phosphate (MEP) (IspD), and catalyzes the conversion of 4-diphosphocytidyl-2-C-methyl-D-erythritol 2-phosphate (CDP-ME2P) to 2-C-methyl-D-erythritol 2,4-cyclodiphosphate (ME-CPP) with a corresponding release of cytidine 5-monophosphate (CMP) (IspF).</text>
</comment>
<organism evidence="13 14">
    <name type="scientific">Campylobacter hyointestinalis subsp. hyointestinalis</name>
    <dbReference type="NCBI Taxonomy" id="91352"/>
    <lineage>
        <taxon>Bacteria</taxon>
        <taxon>Pseudomonadati</taxon>
        <taxon>Campylobacterota</taxon>
        <taxon>Epsilonproteobacteria</taxon>
        <taxon>Campylobacterales</taxon>
        <taxon>Campylobacteraceae</taxon>
        <taxon>Campylobacter</taxon>
    </lineage>
</organism>
<feature type="site" description="Positions MEP for the nucleophilic attack" evidence="10">
    <location>
        <position position="191"/>
    </location>
</feature>
<evidence type="ECO:0000256" key="9">
    <source>
        <dbReference type="ARBA" id="ARBA00023268"/>
    </source>
</evidence>
<evidence type="ECO:0000259" key="11">
    <source>
        <dbReference type="Pfam" id="PF02542"/>
    </source>
</evidence>
<dbReference type="UniPathway" id="UPA00056">
    <property type="reaction ID" value="UER00093"/>
</dbReference>
<dbReference type="Proteomes" id="UP000052257">
    <property type="component" value="Unassembled WGS sequence"/>
</dbReference>
<comment type="catalytic activity">
    <reaction evidence="10">
        <text>2-C-methyl-D-erythritol 4-phosphate + CTP + H(+) = 4-CDP-2-C-methyl-D-erythritol + diphosphate</text>
        <dbReference type="Rhea" id="RHEA:13429"/>
        <dbReference type="ChEBI" id="CHEBI:15378"/>
        <dbReference type="ChEBI" id="CHEBI:33019"/>
        <dbReference type="ChEBI" id="CHEBI:37563"/>
        <dbReference type="ChEBI" id="CHEBI:57823"/>
        <dbReference type="ChEBI" id="CHEBI:58262"/>
        <dbReference type="EC" id="2.7.7.60"/>
    </reaction>
</comment>
<feature type="binding site" evidence="10">
    <location>
        <position position="219"/>
    </location>
    <ligand>
        <name>a divalent metal cation</name>
        <dbReference type="ChEBI" id="CHEBI:60240"/>
    </ligand>
</feature>
<comment type="similarity">
    <text evidence="10">In the N-terminal section; belongs to the IspD/TarI cytidylyltransferase family. IspD subfamily.</text>
</comment>
<accession>A0A0S4SYH7</accession>
<dbReference type="EC" id="4.6.1.12" evidence="10"/>
<dbReference type="RefSeq" id="WP_059430909.1">
    <property type="nucleotide sequence ID" value="NZ_FAUT01000002.1"/>
</dbReference>
<evidence type="ECO:0000313" key="15">
    <source>
        <dbReference type="Proteomes" id="UP000052257"/>
    </source>
</evidence>
<dbReference type="PANTHER" id="PTHR43181:SF1">
    <property type="entry name" value="2-C-METHYL-D-ERYTHRITOL 2,4-CYCLODIPHOSPHATE SYNTHASE, CHLOROPLASTIC"/>
    <property type="match status" value="1"/>
</dbReference>
<feature type="binding site" evidence="10">
    <location>
        <position position="251"/>
    </location>
    <ligand>
        <name>a divalent metal cation</name>
        <dbReference type="ChEBI" id="CHEBI:60240"/>
    </ligand>
</feature>
<sequence>MLNITLIMLGAGNSTRFGLQSKKQWLRIGNDPLWLYAAKNISSNYTFKDIIIVSKESAYMSKFNSHFKFVEGGETRQESLKNAMALVDSEFVMVSDTARPNIPKELILKLINNASNADCIVPALKVSDSAIYQNEYINRDEIKLIQTPQLSRSSLLRTALQTNSIFTDDSSAIKAIGGKVWYIEGDERAKKLTYKDDLKHLNLMPPSNDIFCGSGFDVHKFTSGDFITLGGVKIPYDKAFLAHSDGDVALHALCDALLGASGLGDIGELYPDNDHKFKGIDSKLLLKDSVRLIKEVGFDIINADITILAQQPKISPYKEEMRKTIADILGIALNKVNVKATTTEQLGFVGRKEGIAVSAATNLKYFNWQSAL</sequence>
<dbReference type="Gene3D" id="3.90.550.10">
    <property type="entry name" value="Spore Coat Polysaccharide Biosynthesis Protein SpsA, Chain A"/>
    <property type="match status" value="1"/>
</dbReference>
<feature type="binding site" evidence="10">
    <location>
        <position position="348"/>
    </location>
    <ligand>
        <name>4-CDP-2-C-methyl-D-erythritol 2-phosphate</name>
        <dbReference type="ChEBI" id="CHEBI:57919"/>
    </ligand>
</feature>
<feature type="site" description="Transition state stabilizer" evidence="10">
    <location>
        <position position="23"/>
    </location>
</feature>
<evidence type="ECO:0000313" key="12">
    <source>
        <dbReference type="EMBL" id="CUU73903.1"/>
    </source>
</evidence>
<name>A0A0S4SYH7_CAMHY</name>
<comment type="cofactor">
    <cofactor evidence="2 10">
        <name>a divalent metal cation</name>
        <dbReference type="ChEBI" id="CHEBI:60240"/>
    </cofactor>
</comment>
<dbReference type="Pfam" id="PF01128">
    <property type="entry name" value="IspD"/>
    <property type="match status" value="1"/>
</dbReference>
<dbReference type="NCBIfam" id="NF006899">
    <property type="entry name" value="PRK09382.1"/>
    <property type="match status" value="1"/>
</dbReference>
<feature type="binding site" evidence="10">
    <location>
        <position position="217"/>
    </location>
    <ligand>
        <name>a divalent metal cation</name>
        <dbReference type="ChEBI" id="CHEBI:60240"/>
    </ligand>
</feature>
<keyword evidence="5 10" id="KW-0548">Nucleotidyltransferase</keyword>
<dbReference type="CDD" id="cd02516">
    <property type="entry name" value="CDP-ME_synthetase"/>
    <property type="match status" value="1"/>
</dbReference>
<reference evidence="14 15" key="1">
    <citation type="submission" date="2015-11" db="EMBL/GenBank/DDBJ databases">
        <authorList>
            <consortium name="Pathogen Informatics"/>
        </authorList>
    </citation>
    <scope>NUCLEOTIDE SEQUENCE [LARGE SCALE GENOMIC DNA]</scope>
    <source>
        <strain evidence="13 14">006A-0059</strain>
        <strain evidence="12 15">006A-0191</strain>
    </source>
</reference>
<dbReference type="PANTHER" id="PTHR43181">
    <property type="entry name" value="2-C-METHYL-D-ERYTHRITOL 2,4-CYCLODIPHOSPHATE SYNTHASE, CHLOROPLASTIC"/>
    <property type="match status" value="1"/>
</dbReference>
<dbReference type="EMBL" id="FAUW01000001">
    <property type="protein sequence ID" value="CUU73903.1"/>
    <property type="molecule type" value="Genomic_DNA"/>
</dbReference>
<feature type="site" description="Positions MEP for the nucleophilic attack" evidence="10">
    <location>
        <position position="139"/>
    </location>
</feature>
<dbReference type="PROSITE" id="PS01350">
    <property type="entry name" value="ISPF"/>
    <property type="match status" value="1"/>
</dbReference>
<feature type="domain" description="2-C-methyl-D-erythritol 2,4-cyclodiphosphate synthase" evidence="11">
    <location>
        <begin position="212"/>
        <end position="362"/>
    </location>
</feature>
<evidence type="ECO:0000256" key="7">
    <source>
        <dbReference type="ARBA" id="ARBA00023229"/>
    </source>
</evidence>
<feature type="site" description="Transition state stabilizer" evidence="10">
    <location>
        <position position="342"/>
    </location>
</feature>
<dbReference type="EMBL" id="FAVB01000002">
    <property type="protein sequence ID" value="CUU75698.1"/>
    <property type="molecule type" value="Genomic_DNA"/>
</dbReference>
<feature type="region of interest" description="2-C-methyl-D-erythritol 2,4-cyclodiphosphate synthase" evidence="10">
    <location>
        <begin position="211"/>
        <end position="372"/>
    </location>
</feature>
<evidence type="ECO:0000313" key="13">
    <source>
        <dbReference type="EMBL" id="CUU75698.1"/>
    </source>
</evidence>
<evidence type="ECO:0000256" key="1">
    <source>
        <dbReference type="ARBA" id="ARBA00000200"/>
    </source>
</evidence>
<dbReference type="SUPFAM" id="SSF53448">
    <property type="entry name" value="Nucleotide-diphospho-sugar transferases"/>
    <property type="match status" value="1"/>
</dbReference>
<comment type="pathway">
    <text evidence="3 10">Isoprenoid biosynthesis; isopentenyl diphosphate biosynthesis via DXP pathway; isopentenyl diphosphate from 1-deoxy-D-xylulose 5-phosphate: step 4/6.</text>
</comment>
<dbReference type="InterPro" id="IPR026596">
    <property type="entry name" value="IspD/F"/>
</dbReference>
<comment type="catalytic activity">
    <reaction evidence="1 10">
        <text>4-CDP-2-C-methyl-D-erythritol 2-phosphate = 2-C-methyl-D-erythritol 2,4-cyclic diphosphate + CMP</text>
        <dbReference type="Rhea" id="RHEA:23864"/>
        <dbReference type="ChEBI" id="CHEBI:57919"/>
        <dbReference type="ChEBI" id="CHEBI:58483"/>
        <dbReference type="ChEBI" id="CHEBI:60377"/>
        <dbReference type="EC" id="4.6.1.12"/>
    </reaction>
</comment>
<feature type="site" description="Transition state stabilizer" evidence="10">
    <location>
        <position position="16"/>
    </location>
</feature>
<keyword evidence="6 10" id="KW-0479">Metal-binding</keyword>
<evidence type="ECO:0000256" key="10">
    <source>
        <dbReference type="HAMAP-Rule" id="MF_01520"/>
    </source>
</evidence>
<feature type="binding site" evidence="10">
    <location>
        <begin position="217"/>
        <end position="219"/>
    </location>
    <ligand>
        <name>4-CDP-2-C-methyl-D-erythritol 2-phosphate</name>
        <dbReference type="ChEBI" id="CHEBI:57919"/>
    </ligand>
</feature>
<evidence type="ECO:0000256" key="8">
    <source>
        <dbReference type="ARBA" id="ARBA00023239"/>
    </source>
</evidence>
<dbReference type="HAMAP" id="MF_00107">
    <property type="entry name" value="IspF"/>
    <property type="match status" value="1"/>
</dbReference>
<feature type="site" description="Transition state stabilizer" evidence="10">
    <location>
        <position position="243"/>
    </location>
</feature>
<dbReference type="InterPro" id="IPR036571">
    <property type="entry name" value="MECDP_synthase_sf"/>
</dbReference>
<dbReference type="GO" id="GO:0008685">
    <property type="term" value="F:2-C-methyl-D-erythritol 2,4-cyclodiphosphate synthase activity"/>
    <property type="evidence" value="ECO:0007669"/>
    <property type="project" value="UniProtKB-UniRule"/>
</dbReference>
<keyword evidence="4 10" id="KW-0808">Transferase</keyword>
<proteinExistence type="inferred from homology"/>
<evidence type="ECO:0000256" key="4">
    <source>
        <dbReference type="ARBA" id="ARBA00022679"/>
    </source>
</evidence>
<evidence type="ECO:0000256" key="2">
    <source>
        <dbReference type="ARBA" id="ARBA00001968"/>
    </source>
</evidence>
<dbReference type="Gene3D" id="3.30.1330.50">
    <property type="entry name" value="2-C-methyl-D-erythritol 2,4-cyclodiphosphate synthase"/>
    <property type="match status" value="1"/>
</dbReference>
<feature type="binding site" evidence="10">
    <location>
        <position position="351"/>
    </location>
    <ligand>
        <name>4-CDP-2-C-methyl-D-erythritol 2-phosphate</name>
        <dbReference type="ChEBI" id="CHEBI:57919"/>
    </ligand>
</feature>
<keyword evidence="14" id="KW-1185">Reference proteome</keyword>
<dbReference type="NCBIfam" id="TIGR00453">
    <property type="entry name" value="ispD"/>
    <property type="match status" value="1"/>
</dbReference>
<dbReference type="InterPro" id="IPR034683">
    <property type="entry name" value="IspD/TarI"/>
</dbReference>
<dbReference type="AlphaFoldDB" id="A0A0S4SYH7"/>
<evidence type="ECO:0000256" key="6">
    <source>
        <dbReference type="ARBA" id="ARBA00022723"/>
    </source>
</evidence>
<dbReference type="GO" id="GO:0019288">
    <property type="term" value="P:isopentenyl diphosphate biosynthetic process, methylerythritol 4-phosphate pathway"/>
    <property type="evidence" value="ECO:0007669"/>
    <property type="project" value="UniProtKB-UniRule"/>
</dbReference>
<dbReference type="SUPFAM" id="SSF69765">
    <property type="entry name" value="IpsF-like"/>
    <property type="match status" value="1"/>
</dbReference>
<keyword evidence="9 10" id="KW-0511">Multifunctional enzyme</keyword>
<comment type="pathway">
    <text evidence="10">Isoprenoid biosynthesis; isopentenyl diphosphate biosynthesis via DXP pathway; isopentenyl diphosphate from 1-deoxy-D-xylulose 5-phosphate: step 2/6.</text>
</comment>
<comment type="similarity">
    <text evidence="10">In the C-terminal section; belongs to the IspF family.</text>
</comment>
<feature type="region of interest" description="2-C-methyl-D-erythritol 4-phosphate cytidylyltransferase" evidence="10">
    <location>
        <begin position="1"/>
        <end position="210"/>
    </location>
</feature>
<evidence type="ECO:0000256" key="3">
    <source>
        <dbReference type="ARBA" id="ARBA00004709"/>
    </source>
</evidence>
<dbReference type="Proteomes" id="UP000052237">
    <property type="component" value="Unassembled WGS sequence"/>
</dbReference>
<dbReference type="GO" id="GO:0050518">
    <property type="term" value="F:2-C-methyl-D-erythritol 4-phosphate cytidylyltransferase activity"/>
    <property type="evidence" value="ECO:0007669"/>
    <property type="project" value="UniProtKB-UniRule"/>
</dbReference>
<comment type="caution">
    <text evidence="10">Lacks conserved residue(s) required for the propagation of feature annotation.</text>
</comment>
<dbReference type="InterPro" id="IPR003526">
    <property type="entry name" value="MECDP_synthase"/>
</dbReference>
<dbReference type="Pfam" id="PF02542">
    <property type="entry name" value="YgbB"/>
    <property type="match status" value="1"/>
</dbReference>
<dbReference type="GO" id="GO:0016114">
    <property type="term" value="P:terpenoid biosynthetic process"/>
    <property type="evidence" value="ECO:0007669"/>
    <property type="project" value="InterPro"/>
</dbReference>
<dbReference type="GO" id="GO:0046872">
    <property type="term" value="F:metal ion binding"/>
    <property type="evidence" value="ECO:0007669"/>
    <property type="project" value="UniProtKB-KW"/>
</dbReference>
<feature type="binding site" evidence="10">
    <location>
        <begin position="243"/>
        <end position="244"/>
    </location>
    <ligand>
        <name>4-CDP-2-C-methyl-D-erythritol 2-phosphate</name>
        <dbReference type="ChEBI" id="CHEBI:57919"/>
    </ligand>
</feature>
<dbReference type="EC" id="2.7.7.60" evidence="10"/>
<evidence type="ECO:0000256" key="5">
    <source>
        <dbReference type="ARBA" id="ARBA00022695"/>
    </source>
</evidence>
<gene>
    <name evidence="10 13" type="primary">ispDF</name>
    <name evidence="13" type="ORF">ERS686654_00671</name>
    <name evidence="12" type="ORF">ERS739220_00551</name>
</gene>
<dbReference type="InterPro" id="IPR020555">
    <property type="entry name" value="MECDP_synthase_CS"/>
</dbReference>
<feature type="binding site" evidence="10">
    <location>
        <begin position="270"/>
        <end position="274"/>
    </location>
    <ligand>
        <name>4-CDP-2-C-methyl-D-erythritol 2-phosphate</name>
        <dbReference type="ChEBI" id="CHEBI:57919"/>
    </ligand>
</feature>
<accession>A0A9W5AN89</accession>
<feature type="binding site" evidence="10">
    <location>
        <begin position="265"/>
        <end position="267"/>
    </location>
    <ligand>
        <name>4-CDP-2-C-methyl-D-erythritol 2-phosphate</name>
        <dbReference type="ChEBI" id="CHEBI:57919"/>
    </ligand>
</feature>